<gene>
    <name evidence="2" type="ORF">Athai_17620</name>
</gene>
<evidence type="ECO:0000313" key="2">
    <source>
        <dbReference type="EMBL" id="BCJ34259.1"/>
    </source>
</evidence>
<feature type="region of interest" description="Disordered" evidence="1">
    <location>
        <begin position="1"/>
        <end position="90"/>
    </location>
</feature>
<feature type="compositionally biased region" description="Basic and acidic residues" evidence="1">
    <location>
        <begin position="20"/>
        <end position="55"/>
    </location>
</feature>
<feature type="compositionally biased region" description="Gly residues" evidence="1">
    <location>
        <begin position="63"/>
        <end position="75"/>
    </location>
</feature>
<name>A0A7R7DM58_9ACTN</name>
<reference evidence="2 3" key="1">
    <citation type="submission" date="2020-08" db="EMBL/GenBank/DDBJ databases">
        <title>Whole genome shotgun sequence of Actinocatenispora thailandica NBRC 105041.</title>
        <authorList>
            <person name="Komaki H."/>
            <person name="Tamura T."/>
        </authorList>
    </citation>
    <scope>NUCLEOTIDE SEQUENCE [LARGE SCALE GENOMIC DNA]</scope>
    <source>
        <strain evidence="2 3">NBRC 105041</strain>
    </source>
</reference>
<keyword evidence="3" id="KW-1185">Reference proteome</keyword>
<dbReference type="KEGG" id="atl:Athai_17620"/>
<evidence type="ECO:0000313" key="3">
    <source>
        <dbReference type="Proteomes" id="UP000611640"/>
    </source>
</evidence>
<protein>
    <submittedName>
        <fullName evidence="2">Uncharacterized protein</fullName>
    </submittedName>
</protein>
<dbReference type="AlphaFoldDB" id="A0A7R7DM58"/>
<dbReference type="EMBL" id="AP023355">
    <property type="protein sequence ID" value="BCJ34259.1"/>
    <property type="molecule type" value="Genomic_DNA"/>
</dbReference>
<dbReference type="Proteomes" id="UP000611640">
    <property type="component" value="Chromosome"/>
</dbReference>
<proteinExistence type="predicted"/>
<organism evidence="2 3">
    <name type="scientific">Actinocatenispora thailandica</name>
    <dbReference type="NCBI Taxonomy" id="227318"/>
    <lineage>
        <taxon>Bacteria</taxon>
        <taxon>Bacillati</taxon>
        <taxon>Actinomycetota</taxon>
        <taxon>Actinomycetes</taxon>
        <taxon>Micromonosporales</taxon>
        <taxon>Micromonosporaceae</taxon>
        <taxon>Actinocatenispora</taxon>
    </lineage>
</organism>
<accession>A0A7R7DM58</accession>
<sequence length="90" mass="9462">MQPGVTAPRKPPGDGEAEGGADRVERHGRDEPAAARHDGAPRHHLRQTDEHRTTPRETSGSCRPGGSGARFGPGAGAMASPIEPNYDNVM</sequence>
<evidence type="ECO:0000256" key="1">
    <source>
        <dbReference type="SAM" id="MobiDB-lite"/>
    </source>
</evidence>